<gene>
    <name evidence="2" type="ORF">V1477_002329</name>
</gene>
<organism evidence="2 3">
    <name type="scientific">Vespula maculifrons</name>
    <name type="common">Eastern yellow jacket</name>
    <name type="synonym">Wasp</name>
    <dbReference type="NCBI Taxonomy" id="7453"/>
    <lineage>
        <taxon>Eukaryota</taxon>
        <taxon>Metazoa</taxon>
        <taxon>Ecdysozoa</taxon>
        <taxon>Arthropoda</taxon>
        <taxon>Hexapoda</taxon>
        <taxon>Insecta</taxon>
        <taxon>Pterygota</taxon>
        <taxon>Neoptera</taxon>
        <taxon>Endopterygota</taxon>
        <taxon>Hymenoptera</taxon>
        <taxon>Apocrita</taxon>
        <taxon>Aculeata</taxon>
        <taxon>Vespoidea</taxon>
        <taxon>Vespidae</taxon>
        <taxon>Vespinae</taxon>
        <taxon>Vespula</taxon>
    </lineage>
</organism>
<evidence type="ECO:0000313" key="2">
    <source>
        <dbReference type="EMBL" id="KAL2749389.1"/>
    </source>
</evidence>
<dbReference type="EMBL" id="JAYRBN010000027">
    <property type="protein sequence ID" value="KAL2749389.1"/>
    <property type="molecule type" value="Genomic_DNA"/>
</dbReference>
<proteinExistence type="predicted"/>
<keyword evidence="3" id="KW-1185">Reference proteome</keyword>
<protein>
    <submittedName>
        <fullName evidence="2">Uncharacterized protein</fullName>
    </submittedName>
</protein>
<name>A0ABD2CXC1_VESMC</name>
<evidence type="ECO:0000256" key="1">
    <source>
        <dbReference type="SAM" id="MobiDB-lite"/>
    </source>
</evidence>
<feature type="region of interest" description="Disordered" evidence="1">
    <location>
        <begin position="21"/>
        <end position="64"/>
    </location>
</feature>
<sequence length="101" mass="10698">MLRGILGDLLQLTTSPPIPIQIPTLSLPTQITSPSHEGEGGRGREGGEGGKGEGGGGGGGMEEWRSGNSYAGLPMLLYGYFNFVENSFSQVNKNSKKIFIR</sequence>
<evidence type="ECO:0000313" key="3">
    <source>
        <dbReference type="Proteomes" id="UP001607303"/>
    </source>
</evidence>
<feature type="compositionally biased region" description="Gly residues" evidence="1">
    <location>
        <begin position="52"/>
        <end position="61"/>
    </location>
</feature>
<comment type="caution">
    <text evidence="2">The sequence shown here is derived from an EMBL/GenBank/DDBJ whole genome shotgun (WGS) entry which is preliminary data.</text>
</comment>
<feature type="compositionally biased region" description="Basic and acidic residues" evidence="1">
    <location>
        <begin position="36"/>
        <end position="51"/>
    </location>
</feature>
<dbReference type="AlphaFoldDB" id="A0ABD2CXC1"/>
<reference evidence="2 3" key="1">
    <citation type="journal article" date="2024" name="Ann. Entomol. Soc. Am.">
        <title>Genomic analyses of the southern and eastern yellowjacket wasps (Hymenoptera: Vespidae) reveal evolutionary signatures of social life.</title>
        <authorList>
            <person name="Catto M.A."/>
            <person name="Caine P.B."/>
            <person name="Orr S.E."/>
            <person name="Hunt B.G."/>
            <person name="Goodisman M.A.D."/>
        </authorList>
    </citation>
    <scope>NUCLEOTIDE SEQUENCE [LARGE SCALE GENOMIC DNA]</scope>
    <source>
        <strain evidence="2">232</strain>
        <tissue evidence="2">Head and thorax</tissue>
    </source>
</reference>
<accession>A0ABD2CXC1</accession>
<dbReference type="Proteomes" id="UP001607303">
    <property type="component" value="Unassembled WGS sequence"/>
</dbReference>